<feature type="compositionally biased region" description="Polar residues" evidence="1">
    <location>
        <begin position="68"/>
        <end position="87"/>
    </location>
</feature>
<keyword evidence="2" id="KW-1185">Reference proteome</keyword>
<name>A0A9U8DYI8_BIOGL</name>
<dbReference type="RefSeq" id="XP_013065815.2">
    <property type="nucleotide sequence ID" value="XM_013210361.2"/>
</dbReference>
<feature type="region of interest" description="Disordered" evidence="1">
    <location>
        <begin position="60"/>
        <end position="88"/>
    </location>
</feature>
<dbReference type="Pfam" id="PF05250">
    <property type="entry name" value="UPF0193"/>
    <property type="match status" value="1"/>
</dbReference>
<dbReference type="PANTHER" id="PTHR28348">
    <property type="entry name" value="UPF0193 PROTEIN EVG1"/>
    <property type="match status" value="1"/>
</dbReference>
<evidence type="ECO:0000313" key="2">
    <source>
        <dbReference type="Proteomes" id="UP001165740"/>
    </source>
</evidence>
<protein>
    <submittedName>
        <fullName evidence="3">UPF0193 protein EVG1-like</fullName>
    </submittedName>
</protein>
<dbReference type="Proteomes" id="UP001165740">
    <property type="component" value="Chromosome 2"/>
</dbReference>
<gene>
    <name evidence="3" type="primary">LOC106054480</name>
</gene>
<reference evidence="3" key="1">
    <citation type="submission" date="2025-08" db="UniProtKB">
        <authorList>
            <consortium name="RefSeq"/>
        </authorList>
    </citation>
    <scope>IDENTIFICATION</scope>
</reference>
<dbReference type="GeneID" id="106054480"/>
<proteinExistence type="predicted"/>
<evidence type="ECO:0000256" key="1">
    <source>
        <dbReference type="SAM" id="MobiDB-lite"/>
    </source>
</evidence>
<dbReference type="KEGG" id="bgt:106054480"/>
<dbReference type="OMA" id="MMAYGKD"/>
<evidence type="ECO:0000313" key="3">
    <source>
        <dbReference type="RefSeq" id="XP_013065815.2"/>
    </source>
</evidence>
<dbReference type="PANTHER" id="PTHR28348:SF1">
    <property type="entry name" value="UPF0193 PROTEIN EVG1"/>
    <property type="match status" value="1"/>
</dbReference>
<sequence length="239" mass="27217">MWFHYWRGSDALAAESVKMSGEGGFWNAPKVVYSKQTHDLLKDMMRESKLTTFQQRQLQQTLRDGGNLPSTVPPTTSKINPTKQKQVSPLPKVLNPKVYSGGVRSKNTMEAMGAFEKPEYVPVKGVTRSVREKERLANIMAFGEDKPKVASRKVIVDMESPPPPPDRFEELQNEIEDRQRFLQEMVAIGKGDKYRPIIATEISQLVREMELIDKKRSGELQKLLELEEKQRNISSQGLS</sequence>
<accession>A0A9U8DYI8</accession>
<dbReference type="AlphaFoldDB" id="A0A9U8DYI8"/>
<dbReference type="InterPro" id="IPR007914">
    <property type="entry name" value="UPF0193"/>
</dbReference>
<dbReference type="OrthoDB" id="189770at2759"/>
<organism evidence="2 3">
    <name type="scientific">Biomphalaria glabrata</name>
    <name type="common">Bloodfluke planorb</name>
    <name type="synonym">Freshwater snail</name>
    <dbReference type="NCBI Taxonomy" id="6526"/>
    <lineage>
        <taxon>Eukaryota</taxon>
        <taxon>Metazoa</taxon>
        <taxon>Spiralia</taxon>
        <taxon>Lophotrochozoa</taxon>
        <taxon>Mollusca</taxon>
        <taxon>Gastropoda</taxon>
        <taxon>Heterobranchia</taxon>
        <taxon>Euthyneura</taxon>
        <taxon>Panpulmonata</taxon>
        <taxon>Hygrophila</taxon>
        <taxon>Lymnaeoidea</taxon>
        <taxon>Planorbidae</taxon>
        <taxon>Biomphalaria</taxon>
    </lineage>
</organism>